<name>A3HXI6_9BACT</name>
<comment type="caution">
    <text evidence="6">The sequence shown here is derived from an EMBL/GenBank/DDBJ whole genome shotgun (WGS) entry which is preliminary data.</text>
</comment>
<keyword evidence="4" id="KW-0961">Cell wall biogenesis/degradation</keyword>
<dbReference type="SUPFAM" id="SSF55846">
    <property type="entry name" value="N-acetylmuramoyl-L-alanine amidase-like"/>
    <property type="match status" value="1"/>
</dbReference>
<evidence type="ECO:0000259" key="5">
    <source>
        <dbReference type="SMART" id="SM00644"/>
    </source>
</evidence>
<feature type="domain" description="N-acetylmuramoyl-L-alanine amidase" evidence="5">
    <location>
        <begin position="67"/>
        <end position="198"/>
    </location>
</feature>
<dbReference type="GO" id="GO:0009253">
    <property type="term" value="P:peptidoglycan catabolic process"/>
    <property type="evidence" value="ECO:0007669"/>
    <property type="project" value="InterPro"/>
</dbReference>
<dbReference type="PROSITE" id="PS51257">
    <property type="entry name" value="PROKAR_LIPOPROTEIN"/>
    <property type="match status" value="1"/>
</dbReference>
<dbReference type="InterPro" id="IPR051206">
    <property type="entry name" value="NAMLAA_amidase_2"/>
</dbReference>
<dbReference type="GO" id="GO:0071555">
    <property type="term" value="P:cell wall organization"/>
    <property type="evidence" value="ECO:0007669"/>
    <property type="project" value="UniProtKB-KW"/>
</dbReference>
<gene>
    <name evidence="6" type="ORF">ALPR1_19773</name>
</gene>
<sequence>MNYDRITSAFFLICVSLLIVSCASNPYKKINKEYEKNVKDVSAAYLEIPKTKEELNYDTLSITDEWVGTTNFSIRRPNFVIIHHTAQDSLEQTIRTFTLPRTQVSSHYVIAKDGTIVQMLNDYLRSWHAGRGKWGSVTDLNSVSIGIELDNNGFEPFPEAQIESLLILCKRLKWKYGIPTANFIGHSDIAPSRKVDPNRFFPWDQLAMEGYGFWYDVDEVFPVINPKDDQTSIPLENTDTLLKDSFDPIMALRIIGYDVSVPSNAIQSFKLHFVQGEEFSTELTELDLRILKNLYKKYL</sequence>
<dbReference type="HOGENOM" id="CLU_049290_0_0_10"/>
<dbReference type="PANTHER" id="PTHR30417:SF1">
    <property type="entry name" value="N-ACETYLMURAMOYL-L-ALANINE AMIDASE AMID"/>
    <property type="match status" value="1"/>
</dbReference>
<dbReference type="Proteomes" id="UP000003919">
    <property type="component" value="Chromosome"/>
</dbReference>
<dbReference type="EMBL" id="CM001023">
    <property type="protein sequence ID" value="EAZ81309.1"/>
    <property type="molecule type" value="Genomic_DNA"/>
</dbReference>
<evidence type="ECO:0000313" key="7">
    <source>
        <dbReference type="Proteomes" id="UP000003919"/>
    </source>
</evidence>
<comment type="catalytic activity">
    <reaction evidence="1">
        <text>Hydrolyzes the link between N-acetylmuramoyl residues and L-amino acid residues in certain cell-wall glycopeptides.</text>
        <dbReference type="EC" id="3.5.1.28"/>
    </reaction>
</comment>
<dbReference type="EC" id="3.5.1.28" evidence="2"/>
<evidence type="ECO:0000256" key="3">
    <source>
        <dbReference type="ARBA" id="ARBA00022801"/>
    </source>
</evidence>
<dbReference type="CDD" id="cd06583">
    <property type="entry name" value="PGRP"/>
    <property type="match status" value="1"/>
</dbReference>
<dbReference type="SMART" id="SM00644">
    <property type="entry name" value="Ami_2"/>
    <property type="match status" value="1"/>
</dbReference>
<reference evidence="6 7" key="1">
    <citation type="journal article" date="2011" name="J. Bacteriol.">
        <title>Complete genome sequence of Algoriphagus sp. PR1, bacterial prey of a colony-forming choanoflagellate.</title>
        <authorList>
            <person name="Alegado R.A."/>
            <person name="Ferriera S."/>
            <person name="Nusbaum C."/>
            <person name="Young S.K."/>
            <person name="Zeng Q."/>
            <person name="Imamovic A."/>
            <person name="Fairclough S.R."/>
            <person name="King N."/>
        </authorList>
    </citation>
    <scope>NUCLEOTIDE SEQUENCE [LARGE SCALE GENOMIC DNA]</scope>
    <source>
        <strain evidence="6 7">PR1</strain>
    </source>
</reference>
<dbReference type="eggNOG" id="COG3023">
    <property type="taxonomic scope" value="Bacteria"/>
</dbReference>
<dbReference type="InterPro" id="IPR002502">
    <property type="entry name" value="Amidase_domain"/>
</dbReference>
<dbReference type="Gene3D" id="3.40.80.10">
    <property type="entry name" value="Peptidoglycan recognition protein-like"/>
    <property type="match status" value="1"/>
</dbReference>
<dbReference type="RefSeq" id="WP_008203072.1">
    <property type="nucleotide sequence ID" value="NZ_CM001023.1"/>
</dbReference>
<dbReference type="AlphaFoldDB" id="A3HXI6"/>
<dbReference type="PANTHER" id="PTHR30417">
    <property type="entry name" value="N-ACETYLMURAMOYL-L-ALANINE AMIDASE AMID"/>
    <property type="match status" value="1"/>
</dbReference>
<dbReference type="InterPro" id="IPR036505">
    <property type="entry name" value="Amidase/PGRP_sf"/>
</dbReference>
<evidence type="ECO:0000256" key="1">
    <source>
        <dbReference type="ARBA" id="ARBA00001561"/>
    </source>
</evidence>
<keyword evidence="3" id="KW-0378">Hydrolase</keyword>
<keyword evidence="7" id="KW-1185">Reference proteome</keyword>
<evidence type="ECO:0000256" key="2">
    <source>
        <dbReference type="ARBA" id="ARBA00011901"/>
    </source>
</evidence>
<dbReference type="EMBL" id="AAXU02000001">
    <property type="protein sequence ID" value="EAZ81309.1"/>
    <property type="molecule type" value="Genomic_DNA"/>
</dbReference>
<dbReference type="GO" id="GO:0008745">
    <property type="term" value="F:N-acetylmuramoyl-L-alanine amidase activity"/>
    <property type="evidence" value="ECO:0007669"/>
    <property type="project" value="UniProtKB-EC"/>
</dbReference>
<dbReference type="GO" id="GO:0019867">
    <property type="term" value="C:outer membrane"/>
    <property type="evidence" value="ECO:0007669"/>
    <property type="project" value="TreeGrafter"/>
</dbReference>
<dbReference type="Pfam" id="PF01510">
    <property type="entry name" value="Amidase_2"/>
    <property type="match status" value="1"/>
</dbReference>
<evidence type="ECO:0000256" key="4">
    <source>
        <dbReference type="ARBA" id="ARBA00023316"/>
    </source>
</evidence>
<protein>
    <recommendedName>
        <fullName evidence="2">N-acetylmuramoyl-L-alanine amidase</fullName>
        <ecNumber evidence="2">3.5.1.28</ecNumber>
    </recommendedName>
</protein>
<evidence type="ECO:0000313" key="6">
    <source>
        <dbReference type="EMBL" id="EAZ81309.1"/>
    </source>
</evidence>
<proteinExistence type="predicted"/>
<organism evidence="6 7">
    <name type="scientific">Algoriphagus machipongonensis</name>
    <dbReference type="NCBI Taxonomy" id="388413"/>
    <lineage>
        <taxon>Bacteria</taxon>
        <taxon>Pseudomonadati</taxon>
        <taxon>Bacteroidota</taxon>
        <taxon>Cytophagia</taxon>
        <taxon>Cytophagales</taxon>
        <taxon>Cyclobacteriaceae</taxon>
        <taxon>Algoriphagus</taxon>
    </lineage>
</organism>
<dbReference type="OrthoDB" id="9794842at2"/>
<dbReference type="GO" id="GO:0009254">
    <property type="term" value="P:peptidoglycan turnover"/>
    <property type="evidence" value="ECO:0007669"/>
    <property type="project" value="TreeGrafter"/>
</dbReference>
<accession>A3HXI6</accession>
<dbReference type="STRING" id="388413.ALPR1_19773"/>